<name>M3FL09_9ACTN</name>
<feature type="region of interest" description="Disordered" evidence="1">
    <location>
        <begin position="1"/>
        <end position="35"/>
    </location>
</feature>
<keyword evidence="2" id="KW-1133">Transmembrane helix</keyword>
<accession>M3FL09</accession>
<protein>
    <submittedName>
        <fullName evidence="3">Uncharacterized protein</fullName>
    </submittedName>
</protein>
<organism evidence="3 4">
    <name type="scientific">Streptomyces bottropensis ATCC 25435</name>
    <dbReference type="NCBI Taxonomy" id="1054862"/>
    <lineage>
        <taxon>Bacteria</taxon>
        <taxon>Bacillati</taxon>
        <taxon>Actinomycetota</taxon>
        <taxon>Actinomycetes</taxon>
        <taxon>Kitasatosporales</taxon>
        <taxon>Streptomycetaceae</taxon>
        <taxon>Streptomyces</taxon>
    </lineage>
</organism>
<dbReference type="Proteomes" id="UP000030760">
    <property type="component" value="Unassembled WGS sequence"/>
</dbReference>
<reference evidence="4" key="1">
    <citation type="journal article" date="2013" name="Genome Announc.">
        <title>Draft Genome Sequence of Streptomyces bottropensis ATCC 25435, a Bottromycin-Producing Actinomycete.</title>
        <authorList>
            <person name="Zhang H."/>
            <person name="Zhou W."/>
            <person name="Zhuang Y."/>
            <person name="Liang X."/>
            <person name="Liu T."/>
        </authorList>
    </citation>
    <scope>NUCLEOTIDE SEQUENCE [LARGE SCALE GENOMIC DNA]</scope>
    <source>
        <strain evidence="4">ATCC 25435</strain>
    </source>
</reference>
<keyword evidence="2" id="KW-0812">Transmembrane</keyword>
<sequence length="282" mass="29833">MNQPTPGTGPDTTAGRTTGEGGGTDVGTDVGTVEDGAYDAGTGRLLREALADAAYDITPQAVPLSAIERDGRVVRRRRRAVALSAGCGLLLLPFAVVLALRPGGPPATVQPMAPPTPAVSASPTPARITGPYAGQTRVVEPGERVDVGKGTRIWLTAEGKHAYEPVMSDLVEFQNLLDEDIDRSRPGAAMQEAVSGTDYALLSGLYFGTRSPAAGVRLELRDGRTLDGTVLRLAGNKGWGAWYVLTHREEGTPHAERLRSLTEKVTVYDKEGTVLVSRTFDD</sequence>
<feature type="compositionally biased region" description="Low complexity" evidence="1">
    <location>
        <begin position="1"/>
        <end position="17"/>
    </location>
</feature>
<evidence type="ECO:0000313" key="4">
    <source>
        <dbReference type="Proteomes" id="UP000030760"/>
    </source>
</evidence>
<feature type="transmembrane region" description="Helical" evidence="2">
    <location>
        <begin position="80"/>
        <end position="100"/>
    </location>
</feature>
<evidence type="ECO:0000256" key="2">
    <source>
        <dbReference type="SAM" id="Phobius"/>
    </source>
</evidence>
<proteinExistence type="predicted"/>
<keyword evidence="2" id="KW-0472">Membrane</keyword>
<evidence type="ECO:0000313" key="3">
    <source>
        <dbReference type="EMBL" id="EMF52754.1"/>
    </source>
</evidence>
<feature type="compositionally biased region" description="Low complexity" evidence="1">
    <location>
        <begin position="26"/>
        <end position="35"/>
    </location>
</feature>
<gene>
    <name evidence="3" type="ORF">SBD_5830</name>
</gene>
<dbReference type="AlphaFoldDB" id="M3FL09"/>
<evidence type="ECO:0000256" key="1">
    <source>
        <dbReference type="SAM" id="MobiDB-lite"/>
    </source>
</evidence>
<dbReference type="EMBL" id="KB405094">
    <property type="protein sequence ID" value="EMF52754.1"/>
    <property type="molecule type" value="Genomic_DNA"/>
</dbReference>